<reference evidence="2" key="1">
    <citation type="submission" date="2022-10" db="EMBL/GenBank/DDBJ databases">
        <title>The WGS of Solirubrobacter phytolaccae KCTC 29190.</title>
        <authorList>
            <person name="Jiang Z."/>
        </authorList>
    </citation>
    <scope>NUCLEOTIDE SEQUENCE</scope>
    <source>
        <strain evidence="2">KCTC 29190</strain>
    </source>
</reference>
<organism evidence="2 3">
    <name type="scientific">Solirubrobacter phytolaccae</name>
    <dbReference type="NCBI Taxonomy" id="1404360"/>
    <lineage>
        <taxon>Bacteria</taxon>
        <taxon>Bacillati</taxon>
        <taxon>Actinomycetota</taxon>
        <taxon>Thermoleophilia</taxon>
        <taxon>Solirubrobacterales</taxon>
        <taxon>Solirubrobacteraceae</taxon>
        <taxon>Solirubrobacter</taxon>
    </lineage>
</organism>
<dbReference type="Proteomes" id="UP001147653">
    <property type="component" value="Unassembled WGS sequence"/>
</dbReference>
<feature type="signal peptide" evidence="1">
    <location>
        <begin position="1"/>
        <end position="21"/>
    </location>
</feature>
<name>A0A9X3SE35_9ACTN</name>
<sequence length="104" mass="11370">MRRRCLSLLVLLLAGCGTVRAAADCLTLDLRASEGELAATITVAEPADWRVVVVHDGHVAWRGKRHGPFTYTHRMRDYKGADHVMVRISGPAGKVCTKTDLVSD</sequence>
<evidence type="ECO:0000313" key="3">
    <source>
        <dbReference type="Proteomes" id="UP001147653"/>
    </source>
</evidence>
<evidence type="ECO:0000256" key="1">
    <source>
        <dbReference type="SAM" id="SignalP"/>
    </source>
</evidence>
<feature type="chain" id="PRO_5040725532" evidence="1">
    <location>
        <begin position="22"/>
        <end position="104"/>
    </location>
</feature>
<accession>A0A9X3SE35</accession>
<gene>
    <name evidence="2" type="ORF">OJ997_06750</name>
</gene>
<dbReference type="RefSeq" id="WP_270024298.1">
    <property type="nucleotide sequence ID" value="NZ_JAPDDP010000008.1"/>
</dbReference>
<dbReference type="PROSITE" id="PS51257">
    <property type="entry name" value="PROKAR_LIPOPROTEIN"/>
    <property type="match status" value="1"/>
</dbReference>
<dbReference type="EMBL" id="JAPDDP010000008">
    <property type="protein sequence ID" value="MDA0179987.1"/>
    <property type="molecule type" value="Genomic_DNA"/>
</dbReference>
<evidence type="ECO:0000313" key="2">
    <source>
        <dbReference type="EMBL" id="MDA0179987.1"/>
    </source>
</evidence>
<protein>
    <submittedName>
        <fullName evidence="2">Uncharacterized protein</fullName>
    </submittedName>
</protein>
<proteinExistence type="predicted"/>
<keyword evidence="1" id="KW-0732">Signal</keyword>
<comment type="caution">
    <text evidence="2">The sequence shown here is derived from an EMBL/GenBank/DDBJ whole genome shotgun (WGS) entry which is preliminary data.</text>
</comment>
<keyword evidence="3" id="KW-1185">Reference proteome</keyword>
<dbReference type="AlphaFoldDB" id="A0A9X3SE35"/>